<dbReference type="InterPro" id="IPR056828">
    <property type="entry name" value="Beta-prop_TEP1_C"/>
</dbReference>
<dbReference type="PANTHER" id="PTHR22847">
    <property type="entry name" value="WD40 REPEAT PROTEIN"/>
    <property type="match status" value="1"/>
</dbReference>
<evidence type="ECO:0000313" key="8">
    <source>
        <dbReference type="Proteomes" id="UP000238350"/>
    </source>
</evidence>
<feature type="repeat" description="WD" evidence="4">
    <location>
        <begin position="191"/>
        <end position="230"/>
    </location>
</feature>
<dbReference type="PANTHER" id="PTHR22847:SF637">
    <property type="entry name" value="WD REPEAT DOMAIN 5B"/>
    <property type="match status" value="1"/>
</dbReference>
<dbReference type="GO" id="GO:1990234">
    <property type="term" value="C:transferase complex"/>
    <property type="evidence" value="ECO:0007669"/>
    <property type="project" value="UniProtKB-ARBA"/>
</dbReference>
<evidence type="ECO:0000256" key="3">
    <source>
        <dbReference type="ARBA" id="ARBA00022737"/>
    </source>
</evidence>
<dbReference type="InterPro" id="IPR001680">
    <property type="entry name" value="WD40_rpt"/>
</dbReference>
<accession>A0A2T0FNV4</accession>
<evidence type="ECO:0000256" key="5">
    <source>
        <dbReference type="SAM" id="MobiDB-lite"/>
    </source>
</evidence>
<protein>
    <recommendedName>
        <fullName evidence="6">TEP-1 C-terminal beta-propeller domain-containing protein</fullName>
    </recommendedName>
</protein>
<dbReference type="SMART" id="SM00320">
    <property type="entry name" value="WD40"/>
    <property type="match status" value="6"/>
</dbReference>
<evidence type="ECO:0000259" key="6">
    <source>
        <dbReference type="Pfam" id="PF25048"/>
    </source>
</evidence>
<dbReference type="PROSITE" id="PS50082">
    <property type="entry name" value="WD_REPEATS_2"/>
    <property type="match status" value="2"/>
</dbReference>
<feature type="repeat" description="WD" evidence="4">
    <location>
        <begin position="148"/>
        <end position="189"/>
    </location>
</feature>
<feature type="region of interest" description="Disordered" evidence="5">
    <location>
        <begin position="507"/>
        <end position="547"/>
    </location>
</feature>
<dbReference type="PROSITE" id="PS00678">
    <property type="entry name" value="WD_REPEATS_1"/>
    <property type="match status" value="2"/>
</dbReference>
<feature type="domain" description="TEP-1 C-terminal beta-propeller" evidence="6">
    <location>
        <begin position="194"/>
        <end position="262"/>
    </location>
</feature>
<evidence type="ECO:0000313" key="7">
    <source>
        <dbReference type="EMBL" id="PRT56672.1"/>
    </source>
</evidence>
<keyword evidence="3" id="KW-0677">Repeat</keyword>
<keyword evidence="2 4" id="KW-0853">WD repeat</keyword>
<dbReference type="InterPro" id="IPR020472">
    <property type="entry name" value="WD40_PAC1"/>
</dbReference>
<sequence length="741" mass="81164">MARTIEYVLPEFTHTKGHALGVTVLTRNTAGVLYSGGRDGRIVAWACPESKPYQIASEQAHINWITGLASAGHSVASCSNDTTVNLWNESLSYFTKLGNHSDYATALTIMKPQGSNADDFIVVSGGLDSHIYGWSSTAPGKPVFDFTVPGERGSVYSIASSHKHSLVASGTSDSIVRLWDIRQEKKPIHRLMGHTDNVRALAIIDDWVVSASSDTTVKLWNLTSGKLFKTFSEHSTSVWSLLLGNTPPDKGTFLSADRSGKVISNSPNGPHTVLMAQSGITSMSLCGNLLYTAASRETLEGYDISQPEPLSKPTVQLEGHVGLRKYRLLNDKRRALTLDTDGNVKMIDITRGIALDFSHKLVDDDSDTELDMILDQVNTPHVLDNWCQVSVRAGQLVVRLDGRSVGNTEVYADELVEVEGLDFSQVVYDDETRINLGQWTLSNLFTALIDHQTTKYNNAATVSDVEDIKEVTPFSGTKTPETVPEGADKNTGKLEKKSRLRRIFGLSKKDTPAAAPSTEPAATAPNQQPAAATESATSTAAEEEEELPKNFAEVFNSAVKLQSFSPMAPSDAPSVTFDPRTRLIISEVGQDAGAPTCVYNQVIGKLSNASEIEALETNLPGWVGEIVLQSNMPPRYLSKIGFLVLFENKEGHEAGHMEKSRLMANPVLRARKIMTYIVKQMIQNKKLPDTALNQRPEDIVELVCKDQVIDPNTMLSVIRTRIWRTGGEVQLHYKILVDILE</sequence>
<dbReference type="AlphaFoldDB" id="A0A2T0FNV4"/>
<dbReference type="InterPro" id="IPR019775">
    <property type="entry name" value="WD40_repeat_CS"/>
</dbReference>
<evidence type="ECO:0000256" key="2">
    <source>
        <dbReference type="ARBA" id="ARBA00022574"/>
    </source>
</evidence>
<dbReference type="PROSITE" id="PS50294">
    <property type="entry name" value="WD_REPEATS_REGION"/>
    <property type="match status" value="2"/>
</dbReference>
<feature type="compositionally biased region" description="Low complexity" evidence="5">
    <location>
        <begin position="512"/>
        <end position="540"/>
    </location>
</feature>
<feature type="compositionally biased region" description="Basic and acidic residues" evidence="5">
    <location>
        <begin position="486"/>
        <end position="495"/>
    </location>
</feature>
<dbReference type="InterPro" id="IPR036322">
    <property type="entry name" value="WD40_repeat_dom_sf"/>
</dbReference>
<name>A0A2T0FNV4_9ASCO</name>
<comment type="caution">
    <text evidence="7">The sequence shown here is derived from an EMBL/GenBank/DDBJ whole genome shotgun (WGS) entry which is preliminary data.</text>
</comment>
<dbReference type="Proteomes" id="UP000238350">
    <property type="component" value="Unassembled WGS sequence"/>
</dbReference>
<dbReference type="Pfam" id="PF25048">
    <property type="entry name" value="Beta-prop_TEP1_C"/>
    <property type="match status" value="1"/>
</dbReference>
<dbReference type="GeneID" id="36518040"/>
<dbReference type="Pfam" id="PF11816">
    <property type="entry name" value="DUF3337"/>
    <property type="match status" value="1"/>
</dbReference>
<dbReference type="STRING" id="45607.A0A2T0FNV4"/>
<dbReference type="InterPro" id="IPR015943">
    <property type="entry name" value="WD40/YVTN_repeat-like_dom_sf"/>
</dbReference>
<reference evidence="7 8" key="1">
    <citation type="submission" date="2017-04" db="EMBL/GenBank/DDBJ databases">
        <title>Genome sequencing of [Candida] sorbophila.</title>
        <authorList>
            <person name="Ahn J.O."/>
        </authorList>
    </citation>
    <scope>NUCLEOTIDE SEQUENCE [LARGE SCALE GENOMIC DNA]</scope>
    <source>
        <strain evidence="7 8">DS02</strain>
    </source>
</reference>
<feature type="region of interest" description="Disordered" evidence="5">
    <location>
        <begin position="471"/>
        <end position="495"/>
    </location>
</feature>
<dbReference type="Pfam" id="PF00400">
    <property type="entry name" value="WD40"/>
    <property type="match status" value="2"/>
</dbReference>
<comment type="similarity">
    <text evidence="1">Belongs to the WD repeat WDR48 family.</text>
</comment>
<evidence type="ECO:0000256" key="4">
    <source>
        <dbReference type="PROSITE-ProRule" id="PRU00221"/>
    </source>
</evidence>
<dbReference type="SUPFAM" id="SSF50978">
    <property type="entry name" value="WD40 repeat-like"/>
    <property type="match status" value="1"/>
</dbReference>
<dbReference type="RefSeq" id="XP_024666617.1">
    <property type="nucleotide sequence ID" value="XM_024810849.1"/>
</dbReference>
<keyword evidence="8" id="KW-1185">Reference proteome</keyword>
<dbReference type="Gene3D" id="2.130.10.10">
    <property type="entry name" value="YVTN repeat-like/Quinoprotein amine dehydrogenase"/>
    <property type="match status" value="2"/>
</dbReference>
<evidence type="ECO:0000256" key="1">
    <source>
        <dbReference type="ARBA" id="ARBA00006917"/>
    </source>
</evidence>
<proteinExistence type="inferred from homology"/>
<gene>
    <name evidence="7" type="ORF">B9G98_04292</name>
</gene>
<dbReference type="OrthoDB" id="2421129at2759"/>
<organism evidence="7 8">
    <name type="scientific">Wickerhamiella sorbophila</name>
    <dbReference type="NCBI Taxonomy" id="45607"/>
    <lineage>
        <taxon>Eukaryota</taxon>
        <taxon>Fungi</taxon>
        <taxon>Dikarya</taxon>
        <taxon>Ascomycota</taxon>
        <taxon>Saccharomycotina</taxon>
        <taxon>Dipodascomycetes</taxon>
        <taxon>Dipodascales</taxon>
        <taxon>Trichomonascaceae</taxon>
        <taxon>Wickerhamiella</taxon>
    </lineage>
</organism>
<dbReference type="InterPro" id="IPR021772">
    <property type="entry name" value="WDR48/Bun107"/>
</dbReference>
<dbReference type="EMBL" id="NDIQ01000022">
    <property type="protein sequence ID" value="PRT56672.1"/>
    <property type="molecule type" value="Genomic_DNA"/>
</dbReference>
<dbReference type="PRINTS" id="PR00320">
    <property type="entry name" value="GPROTEINBRPT"/>
</dbReference>